<keyword evidence="3" id="KW-0456">Lyase</keyword>
<organism evidence="12">
    <name type="scientific">freshwater metagenome</name>
    <dbReference type="NCBI Taxonomy" id="449393"/>
    <lineage>
        <taxon>unclassified sequences</taxon>
        <taxon>metagenomes</taxon>
        <taxon>ecological metagenomes</taxon>
    </lineage>
</organism>
<dbReference type="GO" id="GO:0003941">
    <property type="term" value="F:L-serine ammonia-lyase activity"/>
    <property type="evidence" value="ECO:0007669"/>
    <property type="project" value="TreeGrafter"/>
</dbReference>
<evidence type="ECO:0000313" key="11">
    <source>
        <dbReference type="EMBL" id="CAB4953253.1"/>
    </source>
</evidence>
<gene>
    <name evidence="6" type="ORF">UFOPK2510_00676</name>
    <name evidence="7" type="ORF">UFOPK2718_00887</name>
    <name evidence="8" type="ORF">UFOPK2936_01241</name>
    <name evidence="9" type="ORF">UFOPK3174_01375</name>
    <name evidence="10" type="ORF">UFOPK3328_00744</name>
    <name evidence="11" type="ORF">UFOPK3779_01365</name>
    <name evidence="12" type="ORF">UFOPK3913_00876</name>
    <name evidence="5" type="ORF">UFOPK4107_00270</name>
    <name evidence="13" type="ORF">UFOPK4403_00460</name>
</gene>
<reference evidence="12" key="1">
    <citation type="submission" date="2020-05" db="EMBL/GenBank/DDBJ databases">
        <authorList>
            <person name="Chiriac C."/>
            <person name="Salcher M."/>
            <person name="Ghai R."/>
            <person name="Kavagutti S V."/>
        </authorList>
    </citation>
    <scope>NUCLEOTIDE SEQUENCE</scope>
</reference>
<evidence type="ECO:0000313" key="8">
    <source>
        <dbReference type="EMBL" id="CAB4785315.1"/>
    </source>
</evidence>
<evidence type="ECO:0000256" key="2">
    <source>
        <dbReference type="ARBA" id="ARBA00022898"/>
    </source>
</evidence>
<dbReference type="GO" id="GO:0006565">
    <property type="term" value="P:L-serine catabolic process"/>
    <property type="evidence" value="ECO:0007669"/>
    <property type="project" value="TreeGrafter"/>
</dbReference>
<dbReference type="PANTHER" id="PTHR48078:SF6">
    <property type="entry name" value="L-THREONINE DEHYDRATASE CATABOLIC TDCB"/>
    <property type="match status" value="1"/>
</dbReference>
<dbReference type="InterPro" id="IPR001926">
    <property type="entry name" value="TrpB-like_PALP"/>
</dbReference>
<evidence type="ECO:0000313" key="6">
    <source>
        <dbReference type="EMBL" id="CAB4690785.1"/>
    </source>
</evidence>
<dbReference type="EMBL" id="CAESAE010000002">
    <property type="protein sequence ID" value="CAB4331977.1"/>
    <property type="molecule type" value="Genomic_DNA"/>
</dbReference>
<dbReference type="EMBL" id="CAEZZW010000007">
    <property type="protein sequence ID" value="CAB4785315.1"/>
    <property type="molecule type" value="Genomic_DNA"/>
</dbReference>
<dbReference type="AlphaFoldDB" id="A0A6J7M8P3"/>
<comment type="cofactor">
    <cofactor evidence="1">
        <name>pyridoxal 5'-phosphate</name>
        <dbReference type="ChEBI" id="CHEBI:597326"/>
    </cofactor>
</comment>
<feature type="domain" description="Tryptophan synthase beta chain-like PALP" evidence="4">
    <location>
        <begin position="8"/>
        <end position="303"/>
    </location>
</feature>
<proteinExistence type="predicted"/>
<evidence type="ECO:0000313" key="12">
    <source>
        <dbReference type="EMBL" id="CAB4977196.1"/>
    </source>
</evidence>
<evidence type="ECO:0000313" key="13">
    <source>
        <dbReference type="EMBL" id="CAB5070784.1"/>
    </source>
</evidence>
<accession>A0A6J7M8P3</accession>
<evidence type="ECO:0000256" key="3">
    <source>
        <dbReference type="ARBA" id="ARBA00023239"/>
    </source>
</evidence>
<dbReference type="SUPFAM" id="SSF53686">
    <property type="entry name" value="Tryptophan synthase beta subunit-like PLP-dependent enzymes"/>
    <property type="match status" value="1"/>
</dbReference>
<dbReference type="EMBL" id="CAFBOC010000008">
    <property type="protein sequence ID" value="CAB4977196.1"/>
    <property type="molecule type" value="Genomic_DNA"/>
</dbReference>
<evidence type="ECO:0000313" key="7">
    <source>
        <dbReference type="EMBL" id="CAB4725817.1"/>
    </source>
</evidence>
<evidence type="ECO:0000313" key="9">
    <source>
        <dbReference type="EMBL" id="CAB4832702.1"/>
    </source>
</evidence>
<dbReference type="EMBL" id="CAFBLD010000004">
    <property type="protein sequence ID" value="CAB4865535.1"/>
    <property type="molecule type" value="Genomic_DNA"/>
</dbReference>
<evidence type="ECO:0000256" key="1">
    <source>
        <dbReference type="ARBA" id="ARBA00001933"/>
    </source>
</evidence>
<dbReference type="InterPro" id="IPR036052">
    <property type="entry name" value="TrpB-like_PALP_sf"/>
</dbReference>
<evidence type="ECO:0000259" key="4">
    <source>
        <dbReference type="Pfam" id="PF00291"/>
    </source>
</evidence>
<dbReference type="GO" id="GO:0006567">
    <property type="term" value="P:L-threonine catabolic process"/>
    <property type="evidence" value="ECO:0007669"/>
    <property type="project" value="TreeGrafter"/>
</dbReference>
<protein>
    <submittedName>
        <fullName evidence="12">Unannotated protein</fullName>
    </submittedName>
</protein>
<sequence>MKELKDLSMGEGNTPVISLPRLAKAWGIKNIWAKAEYLNPTGSYKDRIALATMAVAIKDGRRGWLGTSSGNGGAAMSAYGARAGLPGILCVMASAPVEKLLSIKPYGALMLTMKSLGPQEMQTLAEIAQQENLILTITAYKFNPEGMKGAESIGTEIASHNRATHVYIPSGGGGLLVATANGLAAGSSKAAVICAQPFDCSPISQCINGEIATPIVDSCTTLISGLQLASPPDGDVAVERVKSSKGWGVKVRDEDTWKIQDLLATQEGVFVEPASALALAALHQDIVEGKIDSDDQPLIVLTGSGLKDLGRYRNSVGSHQRNCEIEEVKSAVQSHLATIGEGK</sequence>
<name>A0A6J7M8P3_9ZZZZ</name>
<dbReference type="EMBL" id="CAFBNH010000009">
    <property type="protein sequence ID" value="CAB4953253.1"/>
    <property type="molecule type" value="Genomic_DNA"/>
</dbReference>
<dbReference type="EMBL" id="CAEZYM010000007">
    <property type="protein sequence ID" value="CAB4725817.1"/>
    <property type="molecule type" value="Genomic_DNA"/>
</dbReference>
<dbReference type="EMBL" id="CAFABH010000032">
    <property type="protein sequence ID" value="CAB4832702.1"/>
    <property type="molecule type" value="Genomic_DNA"/>
</dbReference>
<dbReference type="Pfam" id="PF00291">
    <property type="entry name" value="PALP"/>
    <property type="match status" value="1"/>
</dbReference>
<evidence type="ECO:0000313" key="5">
    <source>
        <dbReference type="EMBL" id="CAB4331977.1"/>
    </source>
</evidence>
<dbReference type="EMBL" id="CAFBQX010000002">
    <property type="protein sequence ID" value="CAB5070784.1"/>
    <property type="molecule type" value="Genomic_DNA"/>
</dbReference>
<dbReference type="Gene3D" id="3.40.50.1100">
    <property type="match status" value="2"/>
</dbReference>
<dbReference type="GO" id="GO:0004794">
    <property type="term" value="F:threonine deaminase activity"/>
    <property type="evidence" value="ECO:0007669"/>
    <property type="project" value="TreeGrafter"/>
</dbReference>
<dbReference type="GO" id="GO:0009097">
    <property type="term" value="P:isoleucine biosynthetic process"/>
    <property type="evidence" value="ECO:0007669"/>
    <property type="project" value="TreeGrafter"/>
</dbReference>
<dbReference type="PANTHER" id="PTHR48078">
    <property type="entry name" value="THREONINE DEHYDRATASE, MITOCHONDRIAL-RELATED"/>
    <property type="match status" value="1"/>
</dbReference>
<dbReference type="EMBL" id="CAEZXO010000003">
    <property type="protein sequence ID" value="CAB4690785.1"/>
    <property type="molecule type" value="Genomic_DNA"/>
</dbReference>
<evidence type="ECO:0000313" key="10">
    <source>
        <dbReference type="EMBL" id="CAB4865535.1"/>
    </source>
</evidence>
<dbReference type="InterPro" id="IPR050147">
    <property type="entry name" value="Ser/Thr_Dehydratase"/>
</dbReference>
<keyword evidence="2" id="KW-0663">Pyridoxal phosphate</keyword>